<dbReference type="AlphaFoldDB" id="A0A9K3DB42"/>
<comment type="caution">
    <text evidence="1">The sequence shown here is derived from an EMBL/GenBank/DDBJ whole genome shotgun (WGS) entry which is preliminary data.</text>
</comment>
<dbReference type="InterPro" id="IPR043129">
    <property type="entry name" value="ATPase_NBD"/>
</dbReference>
<protein>
    <submittedName>
        <fullName evidence="1">Uncharacterized protein</fullName>
    </submittedName>
</protein>
<keyword evidence="2" id="KW-1185">Reference proteome</keyword>
<dbReference type="SUPFAM" id="SSF53067">
    <property type="entry name" value="Actin-like ATPase domain"/>
    <property type="match status" value="1"/>
</dbReference>
<dbReference type="Proteomes" id="UP000265618">
    <property type="component" value="Unassembled WGS sequence"/>
</dbReference>
<name>A0A9K3DB42_9EUKA</name>
<organism evidence="1 2">
    <name type="scientific">Kipferlia bialata</name>
    <dbReference type="NCBI Taxonomy" id="797122"/>
    <lineage>
        <taxon>Eukaryota</taxon>
        <taxon>Metamonada</taxon>
        <taxon>Carpediemonas-like organisms</taxon>
        <taxon>Kipferlia</taxon>
    </lineage>
</organism>
<proteinExistence type="predicted"/>
<evidence type="ECO:0000313" key="1">
    <source>
        <dbReference type="EMBL" id="GIQ91446.1"/>
    </source>
</evidence>
<sequence>MVSRFGMDVGSTTCKMVVLDDQGDVLFKKYTRHCSDVSETVSGLFEEAAPFLQGQISGYVTGPDICKLSPCMGY</sequence>
<dbReference type="Gene3D" id="3.30.420.40">
    <property type="match status" value="1"/>
</dbReference>
<gene>
    <name evidence="1" type="ORF">KIPB_014702</name>
</gene>
<accession>A0A9K3DB42</accession>
<evidence type="ECO:0000313" key="2">
    <source>
        <dbReference type="Proteomes" id="UP000265618"/>
    </source>
</evidence>
<dbReference type="EMBL" id="BDIP01007727">
    <property type="protein sequence ID" value="GIQ91446.1"/>
    <property type="molecule type" value="Genomic_DNA"/>
</dbReference>
<reference evidence="1 2" key="1">
    <citation type="journal article" date="2018" name="PLoS ONE">
        <title>The draft genome of Kipferlia bialata reveals reductive genome evolution in fornicate parasites.</title>
        <authorList>
            <person name="Tanifuji G."/>
            <person name="Takabayashi S."/>
            <person name="Kume K."/>
            <person name="Takagi M."/>
            <person name="Nakayama T."/>
            <person name="Kamikawa R."/>
            <person name="Inagaki Y."/>
            <person name="Hashimoto T."/>
        </authorList>
    </citation>
    <scope>NUCLEOTIDE SEQUENCE [LARGE SCALE GENOMIC DNA]</scope>
    <source>
        <strain evidence="1">NY0173</strain>
    </source>
</reference>